<dbReference type="Pfam" id="PF12680">
    <property type="entry name" value="SnoaL_2"/>
    <property type="match status" value="1"/>
</dbReference>
<dbReference type="InterPro" id="IPR032710">
    <property type="entry name" value="NTF2-like_dom_sf"/>
</dbReference>
<sequence>MQELNQVIAAYGAAWRETEPNKRLELLNQCFAETAHYVDPTAEVSGRNQLSDHIGAVLKDTRGRVELTSAPASHHDVVHFTWHMVAPDGSIMVAGHDFIRLDIDGKIAHLAGFFGDPVSLN</sequence>
<dbReference type="InterPro" id="IPR037401">
    <property type="entry name" value="SnoaL-like"/>
</dbReference>
<gene>
    <name evidence="2" type="ORF">SAMN05444358_101798</name>
</gene>
<dbReference type="Gene3D" id="3.10.450.50">
    <property type="match status" value="1"/>
</dbReference>
<dbReference type="OrthoDB" id="9808719at2"/>
<accession>A0A1H2TIJ5</accession>
<evidence type="ECO:0000259" key="1">
    <source>
        <dbReference type="Pfam" id="PF12680"/>
    </source>
</evidence>
<dbReference type="EMBL" id="FNNP01000001">
    <property type="protein sequence ID" value="SDW43049.1"/>
    <property type="molecule type" value="Genomic_DNA"/>
</dbReference>
<dbReference type="AlphaFoldDB" id="A0A1H2TIJ5"/>
<organism evidence="2 3">
    <name type="scientific">Ruegeria halocynthiae</name>
    <dbReference type="NCBI Taxonomy" id="985054"/>
    <lineage>
        <taxon>Bacteria</taxon>
        <taxon>Pseudomonadati</taxon>
        <taxon>Pseudomonadota</taxon>
        <taxon>Alphaproteobacteria</taxon>
        <taxon>Rhodobacterales</taxon>
        <taxon>Roseobacteraceae</taxon>
        <taxon>Ruegeria</taxon>
    </lineage>
</organism>
<dbReference type="RefSeq" id="WP_074734626.1">
    <property type="nucleotide sequence ID" value="NZ_FNNP01000001.1"/>
</dbReference>
<evidence type="ECO:0000313" key="2">
    <source>
        <dbReference type="EMBL" id="SDW43049.1"/>
    </source>
</evidence>
<keyword evidence="3" id="KW-1185">Reference proteome</keyword>
<dbReference type="SUPFAM" id="SSF54427">
    <property type="entry name" value="NTF2-like"/>
    <property type="match status" value="1"/>
</dbReference>
<name>A0A1H2TIJ5_9RHOB</name>
<proteinExistence type="predicted"/>
<dbReference type="STRING" id="985054.SAMN05444358_101798"/>
<evidence type="ECO:0000313" key="3">
    <source>
        <dbReference type="Proteomes" id="UP000183400"/>
    </source>
</evidence>
<dbReference type="Proteomes" id="UP000183400">
    <property type="component" value="Unassembled WGS sequence"/>
</dbReference>
<feature type="domain" description="SnoaL-like" evidence="1">
    <location>
        <begin position="21"/>
        <end position="109"/>
    </location>
</feature>
<protein>
    <submittedName>
        <fullName evidence="2">SnoaL-like domain-containing protein</fullName>
    </submittedName>
</protein>
<reference evidence="3" key="1">
    <citation type="submission" date="2016-10" db="EMBL/GenBank/DDBJ databases">
        <authorList>
            <person name="Varghese N."/>
            <person name="Submissions S."/>
        </authorList>
    </citation>
    <scope>NUCLEOTIDE SEQUENCE [LARGE SCALE GENOMIC DNA]</scope>
    <source>
        <strain evidence="3">DSM 27839</strain>
    </source>
</reference>